<comment type="cofactor">
    <cofactor evidence="2 17 20">
        <name>Mg(2+)</name>
        <dbReference type="ChEBI" id="CHEBI:18420"/>
    </cofactor>
</comment>
<evidence type="ECO:0000256" key="17">
    <source>
        <dbReference type="PIRNR" id="PIRNR000732"/>
    </source>
</evidence>
<feature type="binding site" evidence="19">
    <location>
        <begin position="447"/>
        <end position="448"/>
    </location>
    <ligand>
        <name>phosphoenolpyruvate</name>
        <dbReference type="ChEBI" id="CHEBI:58702"/>
    </ligand>
</feature>
<name>A0A4Z0Y7E4_9FIRM</name>
<dbReference type="PIRSF" id="PIRSF000732">
    <property type="entry name" value="PTS_enzyme_I"/>
    <property type="match status" value="1"/>
</dbReference>
<feature type="active site" description="Proton donor" evidence="18">
    <location>
        <position position="495"/>
    </location>
</feature>
<dbReference type="InterPro" id="IPR015813">
    <property type="entry name" value="Pyrv/PenolPyrv_kinase-like_dom"/>
</dbReference>
<dbReference type="GO" id="GO:0046872">
    <property type="term" value="F:metal ion binding"/>
    <property type="evidence" value="ECO:0007669"/>
    <property type="project" value="UniProtKB-KW"/>
</dbReference>
<dbReference type="InterPro" id="IPR006318">
    <property type="entry name" value="PTS_EI-like"/>
</dbReference>
<dbReference type="InterPro" id="IPR008279">
    <property type="entry name" value="PEP-util_enz_mobile_dom"/>
</dbReference>
<dbReference type="InterPro" id="IPR008731">
    <property type="entry name" value="PTS_EIN"/>
</dbReference>
<feature type="binding site" evidence="19">
    <location>
        <position position="290"/>
    </location>
    <ligand>
        <name>phosphoenolpyruvate</name>
        <dbReference type="ChEBI" id="CHEBI:58702"/>
    </ligand>
</feature>
<reference evidence="25 26" key="1">
    <citation type="submission" date="2019-04" db="EMBL/GenBank/DDBJ databases">
        <authorList>
            <person name="Poehlein A."/>
            <person name="Bengelsdorf F.R."/>
            <person name="Duerre P."/>
            <person name="Daniel R."/>
        </authorList>
    </citation>
    <scope>NUCLEOTIDE SEQUENCE [LARGE SCALE GENOMIC DNA]</scope>
    <source>
        <strain evidence="25 26">BS-1</strain>
    </source>
</reference>
<proteinExistence type="inferred from homology"/>
<evidence type="ECO:0000256" key="2">
    <source>
        <dbReference type="ARBA" id="ARBA00001946"/>
    </source>
</evidence>
<evidence type="ECO:0000256" key="1">
    <source>
        <dbReference type="ARBA" id="ARBA00000683"/>
    </source>
</evidence>
<keyword evidence="9 17" id="KW-0963">Cytoplasm</keyword>
<evidence type="ECO:0000259" key="22">
    <source>
        <dbReference type="Pfam" id="PF00391"/>
    </source>
</evidence>
<evidence type="ECO:0000313" key="26">
    <source>
        <dbReference type="Proteomes" id="UP000297714"/>
    </source>
</evidence>
<dbReference type="Gene3D" id="1.10.274.10">
    <property type="entry name" value="PtsI, HPr-binding domain"/>
    <property type="match status" value="1"/>
</dbReference>
<dbReference type="SUPFAM" id="SSF52009">
    <property type="entry name" value="Phosphohistidine domain"/>
    <property type="match status" value="1"/>
</dbReference>
<evidence type="ECO:0000256" key="6">
    <source>
        <dbReference type="ARBA" id="ARBA00012232"/>
    </source>
</evidence>
<evidence type="ECO:0000256" key="8">
    <source>
        <dbReference type="ARBA" id="ARBA00022448"/>
    </source>
</evidence>
<evidence type="ECO:0000256" key="7">
    <source>
        <dbReference type="ARBA" id="ARBA00016544"/>
    </source>
</evidence>
<feature type="binding site" evidence="19">
    <location>
        <position position="325"/>
    </location>
    <ligand>
        <name>phosphoenolpyruvate</name>
        <dbReference type="ChEBI" id="CHEBI:58702"/>
    </ligand>
</feature>
<evidence type="ECO:0000256" key="10">
    <source>
        <dbReference type="ARBA" id="ARBA00022597"/>
    </source>
</evidence>
<dbReference type="GO" id="GO:0016301">
    <property type="term" value="F:kinase activity"/>
    <property type="evidence" value="ECO:0007669"/>
    <property type="project" value="UniProtKB-KW"/>
</dbReference>
<feature type="binding site" evidence="20">
    <location>
        <position position="424"/>
    </location>
    <ligand>
        <name>Mg(2+)</name>
        <dbReference type="ChEBI" id="CHEBI:18420"/>
    </ligand>
</feature>
<dbReference type="InterPro" id="IPR036637">
    <property type="entry name" value="Phosphohistidine_dom_sf"/>
</dbReference>
<evidence type="ECO:0000256" key="9">
    <source>
        <dbReference type="ARBA" id="ARBA00022490"/>
    </source>
</evidence>
<accession>A0A4Z0Y7E4</accession>
<dbReference type="Gene3D" id="3.20.20.60">
    <property type="entry name" value="Phosphoenolpyruvate-binding domains"/>
    <property type="match status" value="1"/>
</dbReference>
<dbReference type="PRINTS" id="PR01736">
    <property type="entry name" value="PHPHTRNFRASE"/>
</dbReference>
<keyword evidence="8 17" id="KW-0813">Transport</keyword>
<dbReference type="SUPFAM" id="SSF51621">
    <property type="entry name" value="Phosphoenolpyruvate/pyruvate domain"/>
    <property type="match status" value="1"/>
</dbReference>
<dbReference type="Pfam" id="PF05524">
    <property type="entry name" value="PEP-utilisers_N"/>
    <property type="match status" value="1"/>
</dbReference>
<evidence type="ECO:0000256" key="21">
    <source>
        <dbReference type="SAM" id="Coils"/>
    </source>
</evidence>
<feature type="domain" description="PEP-utilising enzyme C-terminal" evidence="23">
    <location>
        <begin position="247"/>
        <end position="532"/>
    </location>
</feature>
<protein>
    <recommendedName>
        <fullName evidence="7 17">Phosphoenolpyruvate-protein phosphotransferase</fullName>
        <ecNumber evidence="6 17">2.7.3.9</ecNumber>
    </recommendedName>
    <alternativeName>
        <fullName evidence="16 17">Phosphotransferase system, enzyme I</fullName>
    </alternativeName>
</protein>
<dbReference type="GO" id="GO:0005737">
    <property type="term" value="C:cytoplasm"/>
    <property type="evidence" value="ECO:0007669"/>
    <property type="project" value="UniProtKB-SubCell"/>
</dbReference>
<feature type="binding site" evidence="20">
    <location>
        <position position="448"/>
    </location>
    <ligand>
        <name>Mg(2+)</name>
        <dbReference type="ChEBI" id="CHEBI:18420"/>
    </ligand>
</feature>
<dbReference type="Gene3D" id="3.50.30.10">
    <property type="entry name" value="Phosphohistidine domain"/>
    <property type="match status" value="1"/>
</dbReference>
<feature type="domain" description="Phosphotransferase system enzyme I N-terminal" evidence="24">
    <location>
        <begin position="9"/>
        <end position="120"/>
    </location>
</feature>
<feature type="coiled-coil region" evidence="21">
    <location>
        <begin position="43"/>
        <end position="104"/>
    </location>
</feature>
<dbReference type="OrthoDB" id="9765468at2"/>
<evidence type="ECO:0000256" key="4">
    <source>
        <dbReference type="ARBA" id="ARBA00004496"/>
    </source>
</evidence>
<evidence type="ECO:0000256" key="5">
    <source>
        <dbReference type="ARBA" id="ARBA00007837"/>
    </source>
</evidence>
<dbReference type="SUPFAM" id="SSF47831">
    <property type="entry name" value="Enzyme I of the PEP:sugar phosphotransferase system HPr-binding (sub)domain"/>
    <property type="match status" value="1"/>
</dbReference>
<dbReference type="InterPro" id="IPR000121">
    <property type="entry name" value="PEP_util_C"/>
</dbReference>
<dbReference type="EC" id="2.7.3.9" evidence="6 17"/>
<dbReference type="EMBL" id="SRMQ01000017">
    <property type="protein sequence ID" value="TGJ75455.1"/>
    <property type="molecule type" value="Genomic_DNA"/>
</dbReference>
<evidence type="ECO:0000256" key="19">
    <source>
        <dbReference type="PIRSR" id="PIRSR000732-2"/>
    </source>
</evidence>
<evidence type="ECO:0000313" key="25">
    <source>
        <dbReference type="EMBL" id="TGJ75455.1"/>
    </source>
</evidence>
<evidence type="ECO:0000256" key="20">
    <source>
        <dbReference type="PIRSR" id="PIRSR000732-3"/>
    </source>
</evidence>
<keyword evidence="10 17" id="KW-0762">Sugar transport</keyword>
<dbReference type="InterPro" id="IPR050499">
    <property type="entry name" value="PEP-utilizing_PTS_enzyme"/>
</dbReference>
<evidence type="ECO:0000259" key="23">
    <source>
        <dbReference type="Pfam" id="PF02896"/>
    </source>
</evidence>
<keyword evidence="12 17" id="KW-0598">Phosphotransferase system</keyword>
<dbReference type="PANTHER" id="PTHR46244:SF3">
    <property type="entry name" value="PHOSPHOENOLPYRUVATE-PROTEIN PHOSPHOTRANSFERASE"/>
    <property type="match status" value="1"/>
</dbReference>
<comment type="catalytic activity">
    <reaction evidence="1 17">
        <text>L-histidyl-[protein] + phosphoenolpyruvate = N(pros)-phospho-L-histidyl-[protein] + pyruvate</text>
        <dbReference type="Rhea" id="RHEA:23880"/>
        <dbReference type="Rhea" id="RHEA-COMP:9745"/>
        <dbReference type="Rhea" id="RHEA-COMP:9746"/>
        <dbReference type="ChEBI" id="CHEBI:15361"/>
        <dbReference type="ChEBI" id="CHEBI:29979"/>
        <dbReference type="ChEBI" id="CHEBI:58702"/>
        <dbReference type="ChEBI" id="CHEBI:64837"/>
        <dbReference type="EC" id="2.7.3.9"/>
    </reaction>
</comment>
<dbReference type="Proteomes" id="UP000297714">
    <property type="component" value="Unassembled WGS sequence"/>
</dbReference>
<keyword evidence="21" id="KW-0175">Coiled coil</keyword>
<evidence type="ECO:0000256" key="14">
    <source>
        <dbReference type="ARBA" id="ARBA00022777"/>
    </source>
</evidence>
<dbReference type="InterPro" id="IPR024692">
    <property type="entry name" value="PTS_EI"/>
</dbReference>
<dbReference type="GO" id="GO:0008965">
    <property type="term" value="F:phosphoenolpyruvate-protein phosphotransferase activity"/>
    <property type="evidence" value="ECO:0007669"/>
    <property type="project" value="UniProtKB-EC"/>
</dbReference>
<keyword evidence="13 17" id="KW-0479">Metal-binding</keyword>
<evidence type="ECO:0000256" key="11">
    <source>
        <dbReference type="ARBA" id="ARBA00022679"/>
    </source>
</evidence>
<comment type="similarity">
    <text evidence="5 17">Belongs to the PEP-utilizing enzyme family.</text>
</comment>
<dbReference type="GO" id="GO:0009401">
    <property type="term" value="P:phosphoenolpyruvate-dependent sugar phosphotransferase system"/>
    <property type="evidence" value="ECO:0007669"/>
    <property type="project" value="UniProtKB-KW"/>
</dbReference>
<keyword evidence="14 17" id="KW-0418">Kinase</keyword>
<feature type="active site" description="Tele-phosphohistidine intermediate" evidence="18">
    <location>
        <position position="183"/>
    </location>
</feature>
<feature type="domain" description="PEP-utilising enzyme mobile" evidence="22">
    <location>
        <begin position="149"/>
        <end position="219"/>
    </location>
</feature>
<sequence length="562" mass="62517">MEIIQIWKTASAGIATGKAFFYKPVSLKASAGLIGCDQTGAELDRYRRAEEKVKKEISVLAENSEIFQVHLDLVEDPALQDSIVKKIIEEHKNAELALEETSAEIQETFQSIDDDFFRERAVDIKDVCRRIMLALKGLEEDSLAGIRGKTVLFADQLTPSDTANMDLQSVTGFVTRTGGENSHVAIMARGMNLPALVGVGSAMDEVKAGDDVIVDALDGRIVISPDEETIRKYSRREKEYRQRLEMLKQTNDLPPETADGFRVRLYANAGNLEDIKKATAEGAEGIGLLRSEFLYMESDHLPTEEEQFVAYKCAAELCGGEVIIRTLDIGGDKALPYFQMETEENPFLGWRAIRILLEQRDIFRTQLLAILRASAFGKISIMYPMIISVGELEEANAVLSECKAELTRRGIAFDPDIKTGIMVETPAAVLCADDLAHYADFFSIGTNDLTQYMLAVDRGNKKTAQLYDSFHPAVIRSIRSVIEAGHRHGIPVGMCGEFAGNADAVPLLLGFGLDEFSMSPSRIPEIRYLIRASRRDEAQSFSERVCRCVSPKEVRRLLKERK</sequence>
<dbReference type="AlphaFoldDB" id="A0A4Z0Y7E4"/>
<evidence type="ECO:0000256" key="16">
    <source>
        <dbReference type="ARBA" id="ARBA00033235"/>
    </source>
</evidence>
<dbReference type="RefSeq" id="WP_135661092.1">
    <property type="nucleotide sequence ID" value="NZ_SRMQ01000017.1"/>
</dbReference>
<evidence type="ECO:0000256" key="15">
    <source>
        <dbReference type="ARBA" id="ARBA00022842"/>
    </source>
</evidence>
<organism evidence="25 26">
    <name type="scientific">Caproiciproducens galactitolivorans</name>
    <dbReference type="NCBI Taxonomy" id="642589"/>
    <lineage>
        <taxon>Bacteria</taxon>
        <taxon>Bacillati</taxon>
        <taxon>Bacillota</taxon>
        <taxon>Clostridia</taxon>
        <taxon>Eubacteriales</taxon>
        <taxon>Acutalibacteraceae</taxon>
        <taxon>Caproiciproducens</taxon>
    </lineage>
</organism>
<dbReference type="Pfam" id="PF00391">
    <property type="entry name" value="PEP-utilizers"/>
    <property type="match status" value="1"/>
</dbReference>
<evidence type="ECO:0000256" key="3">
    <source>
        <dbReference type="ARBA" id="ARBA00002728"/>
    </source>
</evidence>
<evidence type="ECO:0000259" key="24">
    <source>
        <dbReference type="Pfam" id="PF05524"/>
    </source>
</evidence>
<evidence type="ECO:0000256" key="18">
    <source>
        <dbReference type="PIRSR" id="PIRSR000732-1"/>
    </source>
</evidence>
<comment type="function">
    <text evidence="3 17">General (non sugar-specific) component of the phosphoenolpyruvate-dependent sugar phosphotransferase system (sugar PTS). This major carbohydrate active-transport system catalyzes the phosphorylation of incoming sugar substrates concomitantly with their translocation across the cell membrane. Enzyme I transfers the phosphoryl group from phosphoenolpyruvate (PEP) to the phosphoryl carrier protein (HPr).</text>
</comment>
<keyword evidence="25" id="KW-0670">Pyruvate</keyword>
<comment type="caution">
    <text evidence="25">The sequence shown here is derived from an EMBL/GenBank/DDBJ whole genome shotgun (WGS) entry which is preliminary data.</text>
</comment>
<keyword evidence="11 17" id="KW-0808">Transferase</keyword>
<dbReference type="PANTHER" id="PTHR46244">
    <property type="entry name" value="PHOSPHOENOLPYRUVATE-PROTEIN PHOSPHOTRANSFERASE"/>
    <property type="match status" value="1"/>
</dbReference>
<dbReference type="InterPro" id="IPR036618">
    <property type="entry name" value="PtsI_HPr-bd_sf"/>
</dbReference>
<comment type="subcellular location">
    <subcellularLocation>
        <location evidence="4 17">Cytoplasm</location>
    </subcellularLocation>
</comment>
<evidence type="ECO:0000256" key="13">
    <source>
        <dbReference type="ARBA" id="ARBA00022723"/>
    </source>
</evidence>
<gene>
    <name evidence="25" type="primary">ptsI_5</name>
    <name evidence="25" type="ORF">CAGA_24040</name>
</gene>
<feature type="binding site" evidence="19">
    <location>
        <position position="458"/>
    </location>
    <ligand>
        <name>phosphoenolpyruvate</name>
        <dbReference type="ChEBI" id="CHEBI:58702"/>
    </ligand>
</feature>
<keyword evidence="26" id="KW-1185">Reference proteome</keyword>
<evidence type="ECO:0000256" key="12">
    <source>
        <dbReference type="ARBA" id="ARBA00022683"/>
    </source>
</evidence>
<dbReference type="Pfam" id="PF02896">
    <property type="entry name" value="PEP-utilizers_C"/>
    <property type="match status" value="1"/>
</dbReference>
<dbReference type="NCBIfam" id="TIGR01417">
    <property type="entry name" value="PTS_I_fam"/>
    <property type="match status" value="1"/>
</dbReference>
<dbReference type="InterPro" id="IPR040442">
    <property type="entry name" value="Pyrv_kinase-like_dom_sf"/>
</dbReference>
<keyword evidence="15 17" id="KW-0460">Magnesium</keyword>